<keyword evidence="5" id="KW-0813">Transport</keyword>
<dbReference type="GO" id="GO:0033281">
    <property type="term" value="C:TAT protein transport complex"/>
    <property type="evidence" value="ECO:0007669"/>
    <property type="project" value="UniProtKB-UniRule"/>
</dbReference>
<comment type="subunit">
    <text evidence="5">The Tat system comprises two distinct complexes: a TatABC complex, containing multiple copies of TatA, TatB and TatC subunits, and a separate TatA complex, containing only TatA subunits. Substrates initially bind to the TatABC complex, which probably triggers association of the separate TatA complex to form the active translocon.</text>
</comment>
<evidence type="ECO:0000256" key="1">
    <source>
        <dbReference type="ARBA" id="ARBA00004141"/>
    </source>
</evidence>
<feature type="transmembrane region" description="Helical" evidence="5">
    <location>
        <begin position="73"/>
        <end position="94"/>
    </location>
</feature>
<evidence type="ECO:0000256" key="2">
    <source>
        <dbReference type="ARBA" id="ARBA00022692"/>
    </source>
</evidence>
<feature type="transmembrane region" description="Helical" evidence="5">
    <location>
        <begin position="19"/>
        <end position="37"/>
    </location>
</feature>
<comment type="function">
    <text evidence="5">Part of the twin-arginine translocation (Tat) system that transports large folded proteins containing a characteristic twin-arginine motif in their signal peptide across membranes. Together with TatB, TatC is part of a receptor directly interacting with Tat signal peptides.</text>
</comment>
<keyword evidence="5" id="KW-0653">Protein transport</keyword>
<keyword evidence="5" id="KW-1003">Cell membrane</keyword>
<dbReference type="AlphaFoldDB" id="A0A084XZT7"/>
<keyword evidence="2 5" id="KW-0812">Transmembrane</keyword>
<dbReference type="PANTHER" id="PTHR30371:SF0">
    <property type="entry name" value="SEC-INDEPENDENT PROTEIN TRANSLOCASE PROTEIN TATC, CHLOROPLASTIC-RELATED"/>
    <property type="match status" value="1"/>
</dbReference>
<dbReference type="InterPro" id="IPR002033">
    <property type="entry name" value="TatC"/>
</dbReference>
<feature type="transmembrane region" description="Helical" evidence="5">
    <location>
        <begin position="153"/>
        <end position="179"/>
    </location>
</feature>
<sequence length="287" mass="31581">MQAPEDSFLSHLIELRDRLIRALIAIGIVFICLFPWAKELYALLAQPLLATLPQGGQMIATDVIGVFLVPMKVALMLAFLIALPYVLYQVWAFVAPGLYAHEKRLALPLVTASVLLFFVGMAFAYFLVFPTVFGFMSQVAPEGVAWMTDIEKYLSFVLTTFVAFGVTFEVPVVVVVMVYAGIVEVAKLREWRPYMIVGAFVVGAVFTPPDVISQLMMAIPLCLLFELGLFLARFVGERSAHATPIDPPAPEAPRSPVADWTPLSAQQMDAAIKDLGAQQNTDRKPEA</sequence>
<keyword evidence="4 5" id="KW-0472">Membrane</keyword>
<dbReference type="GO" id="GO:0009977">
    <property type="term" value="F:proton motive force dependent protein transmembrane transporter activity"/>
    <property type="evidence" value="ECO:0007669"/>
    <property type="project" value="TreeGrafter"/>
</dbReference>
<evidence type="ECO:0000256" key="5">
    <source>
        <dbReference type="HAMAP-Rule" id="MF_00902"/>
    </source>
</evidence>
<evidence type="ECO:0000256" key="3">
    <source>
        <dbReference type="ARBA" id="ARBA00022989"/>
    </source>
</evidence>
<proteinExistence type="inferred from homology"/>
<keyword evidence="3 5" id="KW-1133">Transmembrane helix</keyword>
<keyword evidence="5" id="KW-0811">Translocation</keyword>
<evidence type="ECO:0000313" key="7">
    <source>
        <dbReference type="Proteomes" id="UP000019812"/>
    </source>
</evidence>
<comment type="caution">
    <text evidence="5">Lacks conserved residue(s) required for the propagation of feature annotation.</text>
</comment>
<gene>
    <name evidence="5 6" type="primary">tatC</name>
    <name evidence="6" type="ORF">CAPSK01_002573</name>
</gene>
<protein>
    <recommendedName>
        <fullName evidence="5">Sec-independent protein translocase protein TatC</fullName>
    </recommendedName>
</protein>
<feature type="transmembrane region" description="Helical" evidence="5">
    <location>
        <begin position="106"/>
        <end position="133"/>
    </location>
</feature>
<dbReference type="GO" id="GO:0065002">
    <property type="term" value="P:intracellular protein transmembrane transport"/>
    <property type="evidence" value="ECO:0007669"/>
    <property type="project" value="TreeGrafter"/>
</dbReference>
<evidence type="ECO:0000313" key="6">
    <source>
        <dbReference type="EMBL" id="KFB67981.1"/>
    </source>
</evidence>
<dbReference type="RefSeq" id="WP_034926476.1">
    <property type="nucleotide sequence ID" value="NZ_JDSS02000024.1"/>
</dbReference>
<dbReference type="NCBIfam" id="TIGR00945">
    <property type="entry name" value="tatC"/>
    <property type="match status" value="1"/>
</dbReference>
<comment type="similarity">
    <text evidence="5">Belongs to the TatC family.</text>
</comment>
<evidence type="ECO:0000256" key="4">
    <source>
        <dbReference type="ARBA" id="ARBA00023136"/>
    </source>
</evidence>
<dbReference type="Proteomes" id="UP000019812">
    <property type="component" value="Unassembled WGS sequence"/>
</dbReference>
<comment type="subcellular location">
    <subcellularLocation>
        <location evidence="5">Cell membrane</location>
        <topology evidence="5">Multi-pass membrane protein</topology>
    </subcellularLocation>
    <subcellularLocation>
        <location evidence="1">Membrane</location>
        <topology evidence="1">Multi-pass membrane protein</topology>
    </subcellularLocation>
</comment>
<dbReference type="GO" id="GO:0043953">
    <property type="term" value="P:protein transport by the Tat complex"/>
    <property type="evidence" value="ECO:0007669"/>
    <property type="project" value="UniProtKB-UniRule"/>
</dbReference>
<organism evidence="6 7">
    <name type="scientific">Candidatus Accumulibacter vicinus</name>
    <dbReference type="NCBI Taxonomy" id="2954382"/>
    <lineage>
        <taxon>Bacteria</taxon>
        <taxon>Pseudomonadati</taxon>
        <taxon>Pseudomonadota</taxon>
        <taxon>Betaproteobacteria</taxon>
        <taxon>Candidatus Accumulibacter</taxon>
    </lineage>
</organism>
<reference evidence="6 7" key="1">
    <citation type="submission" date="2014-07" db="EMBL/GenBank/DDBJ databases">
        <title>Expanding our view of genomic diversity in Candidatus Accumulibacter clades.</title>
        <authorList>
            <person name="Skennerton C.T."/>
            <person name="Barr J.J."/>
            <person name="Slater F.R."/>
            <person name="Bond P.L."/>
            <person name="Tyson G.W."/>
        </authorList>
    </citation>
    <scope>NUCLEOTIDE SEQUENCE [LARGE SCALE GENOMIC DNA]</scope>
    <source>
        <strain evidence="7">SK-01</strain>
    </source>
</reference>
<dbReference type="PRINTS" id="PR01840">
    <property type="entry name" value="TATCFAMILY"/>
</dbReference>
<feature type="transmembrane region" description="Helical" evidence="5">
    <location>
        <begin position="191"/>
        <end position="209"/>
    </location>
</feature>
<comment type="caution">
    <text evidence="6">The sequence shown here is derived from an EMBL/GenBank/DDBJ whole genome shotgun (WGS) entry which is preliminary data.</text>
</comment>
<dbReference type="Pfam" id="PF00902">
    <property type="entry name" value="TatC"/>
    <property type="match status" value="1"/>
</dbReference>
<accession>A0A084XZT7</accession>
<dbReference type="STRING" id="1457154.CAPSK01_002573"/>
<dbReference type="PANTHER" id="PTHR30371">
    <property type="entry name" value="SEC-INDEPENDENT PROTEIN TRANSLOCASE PROTEIN TATC"/>
    <property type="match status" value="1"/>
</dbReference>
<name>A0A084XZT7_9PROT</name>
<dbReference type="HAMAP" id="MF_00902">
    <property type="entry name" value="TatC"/>
    <property type="match status" value="1"/>
</dbReference>
<dbReference type="EMBL" id="JDSS02000024">
    <property type="protein sequence ID" value="KFB67981.1"/>
    <property type="molecule type" value="Genomic_DNA"/>
</dbReference>